<evidence type="ECO:0000256" key="5">
    <source>
        <dbReference type="ARBA" id="ARBA00023204"/>
    </source>
</evidence>
<evidence type="ECO:0000256" key="2">
    <source>
        <dbReference type="ARBA" id="ARBA00022763"/>
    </source>
</evidence>
<dbReference type="SMART" id="SM00530">
    <property type="entry name" value="HTH_XRE"/>
    <property type="match status" value="1"/>
</dbReference>
<dbReference type="RefSeq" id="WP_014757147.1">
    <property type="nucleotide sequence ID" value="NC_017992.1"/>
</dbReference>
<evidence type="ECO:0000256" key="7">
    <source>
        <dbReference type="RuleBase" id="RU003991"/>
    </source>
</evidence>
<keyword evidence="5" id="KW-0234">DNA repair</keyword>
<keyword evidence="6" id="KW-0742">SOS response</keyword>
<dbReference type="GO" id="GO:0006281">
    <property type="term" value="P:DNA repair"/>
    <property type="evidence" value="ECO:0007669"/>
    <property type="project" value="UniProtKB-KW"/>
</dbReference>
<accession>I3VRS9</accession>
<dbReference type="InterPro" id="IPR036286">
    <property type="entry name" value="LexA/Signal_pep-like_sf"/>
</dbReference>
<dbReference type="CDD" id="cd06529">
    <property type="entry name" value="S24_LexA-like"/>
    <property type="match status" value="1"/>
</dbReference>
<dbReference type="Proteomes" id="UP000006178">
    <property type="component" value="Chromosome"/>
</dbReference>
<reference evidence="9 10" key="1">
    <citation type="journal article" date="2014" name="Appl. Environ. Microbiol.">
        <title>Profile of Secreted Hydrolases, Associated Proteins, and SlpA in Thermoanaerobacterium saccharolyticum during the Degradation of Hemicellulose.</title>
        <authorList>
            <person name="Currie D.H."/>
            <person name="Guss A.M."/>
            <person name="Herring C.D."/>
            <person name="Giannone R.J."/>
            <person name="Johnson C.M."/>
            <person name="Lankford P.K."/>
            <person name="Brown S.D."/>
            <person name="Hettich R.L."/>
            <person name="Lynd L.R."/>
        </authorList>
    </citation>
    <scope>NUCLEOTIDE SEQUENCE [LARGE SCALE GENOMIC DNA]</scope>
    <source>
        <strain evidence="10">DSM 8691 / JW/SL-YS485</strain>
    </source>
</reference>
<dbReference type="SUPFAM" id="SSF47413">
    <property type="entry name" value="lambda repressor-like DNA-binding domains"/>
    <property type="match status" value="1"/>
</dbReference>
<dbReference type="AlphaFoldDB" id="I3VRS9"/>
<dbReference type="InterPro" id="IPR010982">
    <property type="entry name" value="Lambda_DNA-bd_dom_sf"/>
</dbReference>
<name>I3VRS9_THESW</name>
<organism evidence="9 10">
    <name type="scientific">Thermoanaerobacterium saccharolyticum (strain DSM 8691 / JW/SL-YS485)</name>
    <dbReference type="NCBI Taxonomy" id="1094508"/>
    <lineage>
        <taxon>Bacteria</taxon>
        <taxon>Bacillati</taxon>
        <taxon>Bacillota</taxon>
        <taxon>Clostridia</taxon>
        <taxon>Thermoanaerobacterales</taxon>
        <taxon>Thermoanaerobacteraceae</taxon>
        <taxon>Thermoanaerobacterium</taxon>
    </lineage>
</organism>
<evidence type="ECO:0000313" key="9">
    <source>
        <dbReference type="EMBL" id="AFK85224.1"/>
    </source>
</evidence>
<dbReference type="BioCyc" id="TSAC1094508:GLMA-190-MONOMER"/>
<dbReference type="InterPro" id="IPR001387">
    <property type="entry name" value="Cro/C1-type_HTH"/>
</dbReference>
<dbReference type="GO" id="GO:0003677">
    <property type="term" value="F:DNA binding"/>
    <property type="evidence" value="ECO:0007669"/>
    <property type="project" value="InterPro"/>
</dbReference>
<dbReference type="PATRIC" id="fig|1094508.3.peg.188"/>
<dbReference type="GO" id="GO:0006355">
    <property type="term" value="P:regulation of DNA-templated transcription"/>
    <property type="evidence" value="ECO:0007669"/>
    <property type="project" value="InterPro"/>
</dbReference>
<dbReference type="PANTHER" id="PTHR33516">
    <property type="entry name" value="LEXA REPRESSOR"/>
    <property type="match status" value="1"/>
</dbReference>
<keyword evidence="10" id="KW-1185">Reference proteome</keyword>
<keyword evidence="3 7" id="KW-0378">Hydrolase</keyword>
<dbReference type="PROSITE" id="PS50943">
    <property type="entry name" value="HTH_CROC1"/>
    <property type="match status" value="1"/>
</dbReference>
<dbReference type="PRINTS" id="PR00726">
    <property type="entry name" value="LEXASERPTASE"/>
</dbReference>
<protein>
    <submittedName>
        <fullName evidence="9">Phage repressor like transcriptional regulator, XRE family</fullName>
    </submittedName>
</protein>
<gene>
    <name evidence="9" type="ordered locus">Tsac_0188</name>
</gene>
<dbReference type="InterPro" id="IPR015927">
    <property type="entry name" value="Peptidase_S24_S26A/B/C"/>
</dbReference>
<evidence type="ECO:0000259" key="8">
    <source>
        <dbReference type="PROSITE" id="PS50943"/>
    </source>
</evidence>
<dbReference type="KEGG" id="tsh:Tsac_0188"/>
<dbReference type="PANTHER" id="PTHR33516:SF2">
    <property type="entry name" value="LEXA REPRESSOR-RELATED"/>
    <property type="match status" value="1"/>
</dbReference>
<sequence>MNNNNNNNNNNFSITLRRLKEMHNLTNKQLASIADVAEVTIIKYLSGKRNPSREVIQKLSSYFNIPESELMNSTPDENISTILESYNNAVKSFEKIKGEIAKASFNEIPNFVNRLNEASKTVETAKETLKKILLESKPINYVPLYDNRIPAGYPNSVGTDNIADWVVTPSDYEVDFAVTIKGDSMIYAGIDDGDTVFVTSSATAEHGDMVIAATEEGEVTIKYFVQKGNQYFLMPANPDYKPIPFTDKFRIVGKVVAVLKEPRPYKVAGELNA</sequence>
<dbReference type="Gene3D" id="1.10.260.40">
    <property type="entry name" value="lambda repressor-like DNA-binding domains"/>
    <property type="match status" value="1"/>
</dbReference>
<evidence type="ECO:0000256" key="1">
    <source>
        <dbReference type="ARBA" id="ARBA00007484"/>
    </source>
</evidence>
<dbReference type="GO" id="GO:0009432">
    <property type="term" value="P:SOS response"/>
    <property type="evidence" value="ECO:0007669"/>
    <property type="project" value="UniProtKB-KW"/>
</dbReference>
<dbReference type="EMBL" id="CP003184">
    <property type="protein sequence ID" value="AFK85224.1"/>
    <property type="molecule type" value="Genomic_DNA"/>
</dbReference>
<evidence type="ECO:0000256" key="3">
    <source>
        <dbReference type="ARBA" id="ARBA00022801"/>
    </source>
</evidence>
<dbReference type="Pfam" id="PF01381">
    <property type="entry name" value="HTH_3"/>
    <property type="match status" value="1"/>
</dbReference>
<dbReference type="GO" id="GO:0016787">
    <property type="term" value="F:hydrolase activity"/>
    <property type="evidence" value="ECO:0007669"/>
    <property type="project" value="UniProtKB-KW"/>
</dbReference>
<dbReference type="InterPro" id="IPR050077">
    <property type="entry name" value="LexA_repressor"/>
</dbReference>
<comment type="similarity">
    <text evidence="1 7">Belongs to the peptidase S24 family.</text>
</comment>
<dbReference type="STRING" id="1094508.Tsac_0188"/>
<feature type="domain" description="HTH cro/C1-type" evidence="8">
    <location>
        <begin position="16"/>
        <end position="70"/>
    </location>
</feature>
<keyword evidence="4 7" id="KW-0068">Autocatalytic cleavage</keyword>
<dbReference type="InterPro" id="IPR039418">
    <property type="entry name" value="LexA-like"/>
</dbReference>
<dbReference type="eggNOG" id="COG1974">
    <property type="taxonomic scope" value="Bacteria"/>
</dbReference>
<dbReference type="Pfam" id="PF00717">
    <property type="entry name" value="Peptidase_S24"/>
    <property type="match status" value="1"/>
</dbReference>
<dbReference type="CDD" id="cd00093">
    <property type="entry name" value="HTH_XRE"/>
    <property type="match status" value="1"/>
</dbReference>
<dbReference type="InterPro" id="IPR006197">
    <property type="entry name" value="Peptidase_S24_LexA"/>
</dbReference>
<evidence type="ECO:0000256" key="4">
    <source>
        <dbReference type="ARBA" id="ARBA00022813"/>
    </source>
</evidence>
<dbReference type="Gene3D" id="2.10.109.10">
    <property type="entry name" value="Umud Fragment, subunit A"/>
    <property type="match status" value="1"/>
</dbReference>
<dbReference type="MEROPS" id="S24.001"/>
<evidence type="ECO:0000313" key="10">
    <source>
        <dbReference type="Proteomes" id="UP000006178"/>
    </source>
</evidence>
<proteinExistence type="inferred from homology"/>
<dbReference type="SUPFAM" id="SSF51306">
    <property type="entry name" value="LexA/Signal peptidase"/>
    <property type="match status" value="1"/>
</dbReference>
<evidence type="ECO:0000256" key="6">
    <source>
        <dbReference type="ARBA" id="ARBA00023236"/>
    </source>
</evidence>
<keyword evidence="2" id="KW-0227">DNA damage</keyword>